<comment type="subcellular location">
    <subcellularLocation>
        <location evidence="1">Nucleus</location>
    </subcellularLocation>
</comment>
<dbReference type="SMART" id="SM00360">
    <property type="entry name" value="RRM"/>
    <property type="match status" value="1"/>
</dbReference>
<organism evidence="14 15">
    <name type="scientific">Biomphalaria pfeifferi</name>
    <name type="common">Bloodfluke planorb</name>
    <name type="synonym">Freshwater snail</name>
    <dbReference type="NCBI Taxonomy" id="112525"/>
    <lineage>
        <taxon>Eukaryota</taxon>
        <taxon>Metazoa</taxon>
        <taxon>Spiralia</taxon>
        <taxon>Lophotrochozoa</taxon>
        <taxon>Mollusca</taxon>
        <taxon>Gastropoda</taxon>
        <taxon>Heterobranchia</taxon>
        <taxon>Euthyneura</taxon>
        <taxon>Panpulmonata</taxon>
        <taxon>Hygrophila</taxon>
        <taxon>Lymnaeoidea</taxon>
        <taxon>Planorbidae</taxon>
        <taxon>Biomphalaria</taxon>
    </lineage>
</organism>
<dbReference type="Proteomes" id="UP001233172">
    <property type="component" value="Unassembled WGS sequence"/>
</dbReference>
<evidence type="ECO:0000256" key="12">
    <source>
        <dbReference type="SAM" id="MobiDB-lite"/>
    </source>
</evidence>
<dbReference type="InterPro" id="IPR051106">
    <property type="entry name" value="RNA-bind/splicing_reg"/>
</dbReference>
<evidence type="ECO:0000256" key="10">
    <source>
        <dbReference type="ARBA" id="ARBA00032663"/>
    </source>
</evidence>
<dbReference type="AlphaFoldDB" id="A0AAD8BS41"/>
<dbReference type="GO" id="GO:0005634">
    <property type="term" value="C:nucleus"/>
    <property type="evidence" value="ECO:0007669"/>
    <property type="project" value="UniProtKB-SubCell"/>
</dbReference>
<dbReference type="PROSITE" id="PS50102">
    <property type="entry name" value="RRM"/>
    <property type="match status" value="1"/>
</dbReference>
<dbReference type="InterPro" id="IPR035979">
    <property type="entry name" value="RBD_domain_sf"/>
</dbReference>
<comment type="caution">
    <text evidence="14">The sequence shown here is derived from an EMBL/GenBank/DDBJ whole genome shotgun (WGS) entry which is preliminary data.</text>
</comment>
<keyword evidence="5 11" id="KW-0694">RNA-binding</keyword>
<gene>
    <name evidence="14" type="ORF">Bpfe_010663</name>
</gene>
<dbReference type="Pfam" id="PF00076">
    <property type="entry name" value="RRM_1"/>
    <property type="match status" value="1"/>
</dbReference>
<reference evidence="14" key="1">
    <citation type="journal article" date="2023" name="PLoS Negl. Trop. Dis.">
        <title>A genome sequence for Biomphalaria pfeifferi, the major vector snail for the human-infecting parasite Schistosoma mansoni.</title>
        <authorList>
            <person name="Bu L."/>
            <person name="Lu L."/>
            <person name="Laidemitt M.R."/>
            <person name="Zhang S.M."/>
            <person name="Mutuku M."/>
            <person name="Mkoji G."/>
            <person name="Steinauer M."/>
            <person name="Loker E.S."/>
        </authorList>
    </citation>
    <scope>NUCLEOTIDE SEQUENCE</scope>
    <source>
        <strain evidence="14">KasaAsao</strain>
    </source>
</reference>
<dbReference type="GO" id="GO:0008380">
    <property type="term" value="P:RNA splicing"/>
    <property type="evidence" value="ECO:0007669"/>
    <property type="project" value="UniProtKB-KW"/>
</dbReference>
<keyword evidence="3" id="KW-0597">Phosphoprotein</keyword>
<evidence type="ECO:0000256" key="9">
    <source>
        <dbReference type="ARBA" id="ARBA00029667"/>
    </source>
</evidence>
<name>A0AAD8BS41_BIOPF</name>
<dbReference type="PANTHER" id="PTHR48028">
    <property type="entry name" value="GLYCINE-RICH RNA-BINDING PROTEIN RZ1A"/>
    <property type="match status" value="1"/>
</dbReference>
<reference evidence="14" key="2">
    <citation type="submission" date="2023-04" db="EMBL/GenBank/DDBJ databases">
        <authorList>
            <person name="Bu L."/>
            <person name="Lu L."/>
            <person name="Laidemitt M.R."/>
            <person name="Zhang S.M."/>
            <person name="Mutuku M."/>
            <person name="Mkoji G."/>
            <person name="Steinauer M."/>
            <person name="Loker E.S."/>
        </authorList>
    </citation>
    <scope>NUCLEOTIDE SEQUENCE</scope>
    <source>
        <strain evidence="14">KasaAsao</strain>
        <tissue evidence="14">Whole Snail</tissue>
    </source>
</reference>
<feature type="region of interest" description="Disordered" evidence="12">
    <location>
        <begin position="102"/>
        <end position="134"/>
    </location>
</feature>
<dbReference type="InterPro" id="IPR000504">
    <property type="entry name" value="RRM_dom"/>
</dbReference>
<evidence type="ECO:0000313" key="14">
    <source>
        <dbReference type="EMBL" id="KAK0059804.1"/>
    </source>
</evidence>
<dbReference type="InterPro" id="IPR003954">
    <property type="entry name" value="RRM_euk-type"/>
</dbReference>
<evidence type="ECO:0000259" key="13">
    <source>
        <dbReference type="PROSITE" id="PS50102"/>
    </source>
</evidence>
<accession>A0AAD8BS41</accession>
<keyword evidence="6" id="KW-0508">mRNA splicing</keyword>
<evidence type="ECO:0000256" key="6">
    <source>
        <dbReference type="ARBA" id="ARBA00023187"/>
    </source>
</evidence>
<proteinExistence type="predicted"/>
<dbReference type="Gene3D" id="3.30.70.330">
    <property type="match status" value="1"/>
</dbReference>
<evidence type="ECO:0000256" key="11">
    <source>
        <dbReference type="PROSITE-ProRule" id="PRU00176"/>
    </source>
</evidence>
<evidence type="ECO:0000256" key="8">
    <source>
        <dbReference type="ARBA" id="ARBA00029589"/>
    </source>
</evidence>
<dbReference type="CDD" id="cd12311">
    <property type="entry name" value="RRM_SRSF2_SRSF8"/>
    <property type="match status" value="1"/>
</dbReference>
<dbReference type="GO" id="GO:0003723">
    <property type="term" value="F:RNA binding"/>
    <property type="evidence" value="ECO:0007669"/>
    <property type="project" value="UniProtKB-UniRule"/>
</dbReference>
<evidence type="ECO:0000256" key="2">
    <source>
        <dbReference type="ARBA" id="ARBA00015058"/>
    </source>
</evidence>
<evidence type="ECO:0000313" key="15">
    <source>
        <dbReference type="Proteomes" id="UP001233172"/>
    </source>
</evidence>
<evidence type="ECO:0000256" key="4">
    <source>
        <dbReference type="ARBA" id="ARBA00022664"/>
    </source>
</evidence>
<feature type="domain" description="RRM" evidence="13">
    <location>
        <begin position="16"/>
        <end position="94"/>
    </location>
</feature>
<evidence type="ECO:0000256" key="1">
    <source>
        <dbReference type="ARBA" id="ARBA00004123"/>
    </source>
</evidence>
<evidence type="ECO:0000256" key="5">
    <source>
        <dbReference type="ARBA" id="ARBA00022884"/>
    </source>
</evidence>
<keyword evidence="15" id="KW-1185">Reference proteome</keyword>
<sequence length="134" mass="15418">MNRSSRRGPPNIAGLYSVKVDNIPYKTTPDELRETFERFGDVGDVYIPRDRFTRKSRGFAFVRFVNKHDAQDSVQGLDGAILKGREVRCQMAYGLPQIRGLVARSRSPRRRNDPSPIARHRSYSPEWDSDFSDD</sequence>
<evidence type="ECO:0000256" key="3">
    <source>
        <dbReference type="ARBA" id="ARBA00022553"/>
    </source>
</evidence>
<keyword evidence="7" id="KW-0539">Nucleus</keyword>
<keyword evidence="4" id="KW-0507">mRNA processing</keyword>
<protein>
    <recommendedName>
        <fullName evidence="2">Serine/arginine-rich splicing factor 2</fullName>
    </recommendedName>
    <alternativeName>
        <fullName evidence="10">Splicing component, 35 kDa</fullName>
    </alternativeName>
    <alternativeName>
        <fullName evidence="9">Splicing factor SC35</fullName>
    </alternativeName>
    <alternativeName>
        <fullName evidence="8">Splicing factor, arginine/serine-rich 2</fullName>
    </alternativeName>
</protein>
<dbReference type="EMBL" id="JASAOG010000039">
    <property type="protein sequence ID" value="KAK0059804.1"/>
    <property type="molecule type" value="Genomic_DNA"/>
</dbReference>
<dbReference type="PANTHER" id="PTHR48028:SF4">
    <property type="entry name" value="SC35-LIKE SPLICING FACTOR"/>
    <property type="match status" value="1"/>
</dbReference>
<dbReference type="InterPro" id="IPR012677">
    <property type="entry name" value="Nucleotide-bd_a/b_plait_sf"/>
</dbReference>
<evidence type="ECO:0000256" key="7">
    <source>
        <dbReference type="ARBA" id="ARBA00023242"/>
    </source>
</evidence>
<dbReference type="SMART" id="SM00361">
    <property type="entry name" value="RRM_1"/>
    <property type="match status" value="1"/>
</dbReference>
<dbReference type="GO" id="GO:0006397">
    <property type="term" value="P:mRNA processing"/>
    <property type="evidence" value="ECO:0007669"/>
    <property type="project" value="UniProtKB-KW"/>
</dbReference>
<dbReference type="SUPFAM" id="SSF54928">
    <property type="entry name" value="RNA-binding domain, RBD"/>
    <property type="match status" value="1"/>
</dbReference>